<keyword evidence="7" id="KW-1133">Transmembrane helix</keyword>
<dbReference type="AlphaFoldDB" id="A0A816HFC6"/>
<feature type="non-terminal residue" evidence="10">
    <location>
        <position position="1"/>
    </location>
</feature>
<evidence type="ECO:0000256" key="9">
    <source>
        <dbReference type="ARBA" id="ARBA00023136"/>
    </source>
</evidence>
<comment type="similarity">
    <text evidence="2">Belongs to the glycosyltransferase 31 family.</text>
</comment>
<name>A0A816HFC6_ADIRI</name>
<keyword evidence="4" id="KW-0808">Transferase</keyword>
<protein>
    <recommendedName>
        <fullName evidence="12">Hexosyltransferase</fullName>
    </recommendedName>
</protein>
<dbReference type="GO" id="GO:0000139">
    <property type="term" value="C:Golgi membrane"/>
    <property type="evidence" value="ECO:0007669"/>
    <property type="project" value="UniProtKB-SubCell"/>
</dbReference>
<keyword evidence="8" id="KW-0333">Golgi apparatus</keyword>
<dbReference type="GO" id="GO:0016758">
    <property type="term" value="F:hexosyltransferase activity"/>
    <property type="evidence" value="ECO:0007669"/>
    <property type="project" value="InterPro"/>
</dbReference>
<dbReference type="InterPro" id="IPR002659">
    <property type="entry name" value="Glyco_trans_31"/>
</dbReference>
<keyword evidence="6" id="KW-0735">Signal-anchor</keyword>
<evidence type="ECO:0000256" key="2">
    <source>
        <dbReference type="ARBA" id="ARBA00008661"/>
    </source>
</evidence>
<keyword evidence="5" id="KW-0812">Transmembrane</keyword>
<evidence type="ECO:0000256" key="8">
    <source>
        <dbReference type="ARBA" id="ARBA00023034"/>
    </source>
</evidence>
<keyword evidence="11" id="KW-1185">Reference proteome</keyword>
<comment type="caution">
    <text evidence="10">The sequence shown here is derived from an EMBL/GenBank/DDBJ whole genome shotgun (WGS) entry which is preliminary data.</text>
</comment>
<evidence type="ECO:0000256" key="1">
    <source>
        <dbReference type="ARBA" id="ARBA00004323"/>
    </source>
</evidence>
<evidence type="ECO:0000313" key="11">
    <source>
        <dbReference type="Proteomes" id="UP000663828"/>
    </source>
</evidence>
<dbReference type="Proteomes" id="UP000663828">
    <property type="component" value="Unassembled WGS sequence"/>
</dbReference>
<dbReference type="Pfam" id="PF01762">
    <property type="entry name" value="Galactosyl_T"/>
    <property type="match status" value="1"/>
</dbReference>
<evidence type="ECO:0000256" key="6">
    <source>
        <dbReference type="ARBA" id="ARBA00022968"/>
    </source>
</evidence>
<organism evidence="10 11">
    <name type="scientific">Adineta ricciae</name>
    <name type="common">Rotifer</name>
    <dbReference type="NCBI Taxonomy" id="249248"/>
    <lineage>
        <taxon>Eukaryota</taxon>
        <taxon>Metazoa</taxon>
        <taxon>Spiralia</taxon>
        <taxon>Gnathifera</taxon>
        <taxon>Rotifera</taxon>
        <taxon>Eurotatoria</taxon>
        <taxon>Bdelloidea</taxon>
        <taxon>Adinetida</taxon>
        <taxon>Adinetidae</taxon>
        <taxon>Adineta</taxon>
    </lineage>
</organism>
<dbReference type="EMBL" id="CAJNOR010016495">
    <property type="protein sequence ID" value="CAF1685197.1"/>
    <property type="molecule type" value="Genomic_DNA"/>
</dbReference>
<gene>
    <name evidence="10" type="ORF">XAT740_LOCUS61703</name>
</gene>
<comment type="subcellular location">
    <subcellularLocation>
        <location evidence="1">Golgi apparatus membrane</location>
        <topology evidence="1">Single-pass type II membrane protein</topology>
    </subcellularLocation>
</comment>
<reference evidence="10" key="1">
    <citation type="submission" date="2021-02" db="EMBL/GenBank/DDBJ databases">
        <authorList>
            <person name="Nowell W R."/>
        </authorList>
    </citation>
    <scope>NUCLEOTIDE SEQUENCE</scope>
</reference>
<keyword evidence="9" id="KW-0472">Membrane</keyword>
<evidence type="ECO:0008006" key="12">
    <source>
        <dbReference type="Google" id="ProtNLM"/>
    </source>
</evidence>
<evidence type="ECO:0000256" key="7">
    <source>
        <dbReference type="ARBA" id="ARBA00022989"/>
    </source>
</evidence>
<sequence>GNKHYRPTVFRQANDPVGARYVITTDEYPCSTYPDFLSGFGYLIPKKARDALLYTSYQDPNVPFRISDVYMTGILPDYLSLPRHPISDFLIRYQGNCEGFFSNPKAFTCAVGSHHGDNSDVFAKYNQYWQSARKFL</sequence>
<keyword evidence="3" id="KW-0328">Glycosyltransferase</keyword>
<accession>A0A816HFC6</accession>
<evidence type="ECO:0000256" key="5">
    <source>
        <dbReference type="ARBA" id="ARBA00022692"/>
    </source>
</evidence>
<evidence type="ECO:0000256" key="3">
    <source>
        <dbReference type="ARBA" id="ARBA00022676"/>
    </source>
</evidence>
<evidence type="ECO:0000256" key="4">
    <source>
        <dbReference type="ARBA" id="ARBA00022679"/>
    </source>
</evidence>
<proteinExistence type="inferred from homology"/>
<evidence type="ECO:0000313" key="10">
    <source>
        <dbReference type="EMBL" id="CAF1685197.1"/>
    </source>
</evidence>